<dbReference type="Proteomes" id="UP000242525">
    <property type="component" value="Unassembled WGS sequence"/>
</dbReference>
<accession>A0A0J9X2D2</accession>
<evidence type="ECO:0000313" key="3">
    <source>
        <dbReference type="Proteomes" id="UP000242525"/>
    </source>
</evidence>
<comment type="similarity">
    <text evidence="1">Belongs to the STK19 family.</text>
</comment>
<organism evidence="2 3">
    <name type="scientific">Geotrichum candidum</name>
    <name type="common">Oospora lactis</name>
    <name type="synonym">Dipodascus geotrichum</name>
    <dbReference type="NCBI Taxonomy" id="1173061"/>
    <lineage>
        <taxon>Eukaryota</taxon>
        <taxon>Fungi</taxon>
        <taxon>Dikarya</taxon>
        <taxon>Ascomycota</taxon>
        <taxon>Saccharomycotina</taxon>
        <taxon>Dipodascomycetes</taxon>
        <taxon>Dipodascales</taxon>
        <taxon>Dipodascaceae</taxon>
        <taxon>Geotrichum</taxon>
    </lineage>
</organism>
<evidence type="ECO:0008006" key="4">
    <source>
        <dbReference type="Google" id="ProtNLM"/>
    </source>
</evidence>
<evidence type="ECO:0000256" key="1">
    <source>
        <dbReference type="ARBA" id="ARBA00093458"/>
    </source>
</evidence>
<dbReference type="EMBL" id="CCBN010000001">
    <property type="protein sequence ID" value="CDO51053.1"/>
    <property type="molecule type" value="Genomic_DNA"/>
</dbReference>
<evidence type="ECO:0000313" key="2">
    <source>
        <dbReference type="EMBL" id="CDO51053.1"/>
    </source>
</evidence>
<dbReference type="Pfam" id="PF10494">
    <property type="entry name" value="Stk19"/>
    <property type="match status" value="1"/>
</dbReference>
<protein>
    <recommendedName>
        <fullName evidence="4">Serine-threonine protein kinase 19</fullName>
    </recommendedName>
</protein>
<proteinExistence type="inferred from homology"/>
<dbReference type="InterPro" id="IPR018865">
    <property type="entry name" value="STK19-like"/>
</dbReference>
<gene>
    <name evidence="2" type="ORF">BN980_GECA01s00076g</name>
</gene>
<name>A0A0J9X2D2_GEOCN</name>
<keyword evidence="3" id="KW-1185">Reference proteome</keyword>
<dbReference type="PANTHER" id="PTHR15243:SF0">
    <property type="entry name" value="SERINE_THREONINE-PROTEIN KINASE 19"/>
    <property type="match status" value="1"/>
</dbReference>
<dbReference type="AlphaFoldDB" id="A0A0J9X2D2"/>
<dbReference type="PANTHER" id="PTHR15243">
    <property type="entry name" value="SERINE/THREONINE-PROTEIN KINASE 19"/>
    <property type="match status" value="1"/>
</dbReference>
<reference evidence="2" key="1">
    <citation type="submission" date="2014-03" db="EMBL/GenBank/DDBJ databases">
        <authorList>
            <person name="Casaregola S."/>
        </authorList>
    </citation>
    <scope>NUCLEOTIDE SEQUENCE [LARGE SCALE GENOMIC DNA]</scope>
    <source>
        <strain evidence="2">CLIB 918</strain>
    </source>
</reference>
<dbReference type="GO" id="GO:0046579">
    <property type="term" value="P:positive regulation of Ras protein signal transduction"/>
    <property type="evidence" value="ECO:0007669"/>
    <property type="project" value="TreeGrafter"/>
</dbReference>
<dbReference type="OrthoDB" id="3980126at2759"/>
<sequence length="305" mass="34653">MGLVKNTPQSRKKQVENLTSYLNKTHPRPAKTVSLLNQSNVNLHTIEPSSTESLITKPSDLQHAIAHIKDNMWRSTELLSSEKLKVSTEHFRSALPNIVLKSQLTGLYRFNPTLLEQELFKACQDAKIRIILINNGLGGSVIIENEYFYDLLQRTLQKEYPELYDAFNSLLRENPAATSFTQDELQAATISQESERILVNAGFLTLCNTTSQDKTFTVCIPNLGSLLKIIKQARKWVVDSLRQSKNKSTLSEVNLQSRWVHSKDFWVKNKGLDLSWILLDCYGGGYCNKFMSPTGLHWKLSGKSY</sequence>
<comment type="caution">
    <text evidence="2">The sequence shown here is derived from an EMBL/GenBank/DDBJ whole genome shotgun (WGS) entry which is preliminary data.</text>
</comment>